<comment type="subcellular location">
    <subcellularLocation>
        <location evidence="1">Cell membrane</location>
        <topology evidence="1">Multi-pass membrane protein</topology>
    </subcellularLocation>
</comment>
<reference evidence="12" key="2">
    <citation type="submission" date="2025-08" db="UniProtKB">
        <authorList>
            <consortium name="Ensembl"/>
        </authorList>
    </citation>
    <scope>IDENTIFICATION</scope>
    <source>
        <strain evidence="12">Thorbecke</strain>
    </source>
</reference>
<evidence type="ECO:0000256" key="4">
    <source>
        <dbReference type="ARBA" id="ARBA00022989"/>
    </source>
</evidence>
<dbReference type="Ensembl" id="ENSOCUT00000014948.3">
    <property type="protein sequence ID" value="ENSOCUP00000017023.2"/>
    <property type="gene ID" value="ENSOCUG00000014949.3"/>
</dbReference>
<dbReference type="InterPro" id="IPR000276">
    <property type="entry name" value="GPCR_Rhodpsn"/>
</dbReference>
<dbReference type="EMBL" id="AAGW02037173">
    <property type="status" value="NOT_ANNOTATED_CDS"/>
    <property type="molecule type" value="Genomic_DNA"/>
</dbReference>
<evidence type="ECO:0000256" key="9">
    <source>
        <dbReference type="RuleBase" id="RU000688"/>
    </source>
</evidence>
<dbReference type="HOGENOM" id="CLU_009579_4_1_1"/>
<dbReference type="FunFam" id="1.20.1070.10:FF:000140">
    <property type="entry name" value="Mas-related G-protein coupled receptor member X2"/>
    <property type="match status" value="1"/>
</dbReference>
<organism evidence="12 13">
    <name type="scientific">Oryctolagus cuniculus</name>
    <name type="common">Rabbit</name>
    <dbReference type="NCBI Taxonomy" id="9986"/>
    <lineage>
        <taxon>Eukaryota</taxon>
        <taxon>Metazoa</taxon>
        <taxon>Chordata</taxon>
        <taxon>Craniata</taxon>
        <taxon>Vertebrata</taxon>
        <taxon>Euteleostomi</taxon>
        <taxon>Mammalia</taxon>
        <taxon>Eutheria</taxon>
        <taxon>Euarchontoglires</taxon>
        <taxon>Glires</taxon>
        <taxon>Lagomorpha</taxon>
        <taxon>Leporidae</taxon>
        <taxon>Oryctolagus</taxon>
    </lineage>
</organism>
<dbReference type="PaxDb" id="9986-ENSOCUP00000017023"/>
<dbReference type="PRINTS" id="PR00237">
    <property type="entry name" value="GPCRRHODOPSN"/>
</dbReference>
<feature type="transmembrane region" description="Helical" evidence="10">
    <location>
        <begin position="280"/>
        <end position="300"/>
    </location>
</feature>
<evidence type="ECO:0000256" key="2">
    <source>
        <dbReference type="ARBA" id="ARBA00022475"/>
    </source>
</evidence>
<dbReference type="InterPro" id="IPR026234">
    <property type="entry name" value="MRGPCRFAMILY"/>
</dbReference>
<evidence type="ECO:0000256" key="1">
    <source>
        <dbReference type="ARBA" id="ARBA00004651"/>
    </source>
</evidence>
<keyword evidence="6 10" id="KW-0472">Membrane</keyword>
<evidence type="ECO:0000256" key="10">
    <source>
        <dbReference type="SAM" id="Phobius"/>
    </source>
</evidence>
<proteinExistence type="inferred from homology"/>
<feature type="transmembrane region" description="Helical" evidence="10">
    <location>
        <begin position="130"/>
        <end position="151"/>
    </location>
</feature>
<keyword evidence="7 9" id="KW-0675">Receptor</keyword>
<evidence type="ECO:0000259" key="11">
    <source>
        <dbReference type="PROSITE" id="PS50262"/>
    </source>
</evidence>
<evidence type="ECO:0000256" key="7">
    <source>
        <dbReference type="ARBA" id="ARBA00023170"/>
    </source>
</evidence>
<dbReference type="PROSITE" id="PS50262">
    <property type="entry name" value="G_PROTEIN_RECEP_F1_2"/>
    <property type="match status" value="1"/>
</dbReference>
<feature type="domain" description="G-protein coupled receptors family 1 profile" evidence="11">
    <location>
        <begin position="110"/>
        <end position="336"/>
    </location>
</feature>
<protein>
    <recommendedName>
        <fullName evidence="11">G-protein coupled receptors family 1 profile domain-containing protein</fullName>
    </recommendedName>
</protein>
<reference evidence="12" key="3">
    <citation type="submission" date="2025-09" db="UniProtKB">
        <authorList>
            <consortium name="Ensembl"/>
        </authorList>
    </citation>
    <scope>IDENTIFICATION</scope>
    <source>
        <strain evidence="12">Thorbecke</strain>
    </source>
</reference>
<dbReference type="Proteomes" id="UP000001811">
    <property type="component" value="Chromosome 1"/>
</dbReference>
<dbReference type="EMBL" id="AAGW02037174">
    <property type="status" value="NOT_ANNOTATED_CDS"/>
    <property type="molecule type" value="Genomic_DNA"/>
</dbReference>
<dbReference type="GO" id="GO:0004930">
    <property type="term" value="F:G protein-coupled receptor activity"/>
    <property type="evidence" value="ECO:0007669"/>
    <property type="project" value="UniProtKB-KW"/>
</dbReference>
<evidence type="ECO:0000256" key="6">
    <source>
        <dbReference type="ARBA" id="ARBA00023136"/>
    </source>
</evidence>
<keyword evidence="2" id="KW-1003">Cell membrane</keyword>
<dbReference type="EMBL" id="AAGW02037176">
    <property type="status" value="NOT_ANNOTATED_CDS"/>
    <property type="molecule type" value="Genomic_DNA"/>
</dbReference>
<keyword evidence="4 10" id="KW-1133">Transmembrane helix</keyword>
<comment type="similarity">
    <text evidence="9">Belongs to the G-protein coupled receptor 1 family.</text>
</comment>
<dbReference type="Gene3D" id="1.20.1070.10">
    <property type="entry name" value="Rhodopsin 7-helix transmembrane proteins"/>
    <property type="match status" value="1"/>
</dbReference>
<dbReference type="GO" id="GO:0005886">
    <property type="term" value="C:plasma membrane"/>
    <property type="evidence" value="ECO:0007669"/>
    <property type="project" value="UniProtKB-SubCell"/>
</dbReference>
<dbReference type="SUPFAM" id="SSF81321">
    <property type="entry name" value="Family A G protein-coupled receptor-like"/>
    <property type="match status" value="1"/>
</dbReference>
<dbReference type="GeneTree" id="ENSGT01030000234639"/>
<dbReference type="AlphaFoldDB" id="G1TJ97"/>
<dbReference type="PROSITE" id="PS00237">
    <property type="entry name" value="G_PROTEIN_RECEP_F1_1"/>
    <property type="match status" value="1"/>
</dbReference>
<evidence type="ECO:0000256" key="5">
    <source>
        <dbReference type="ARBA" id="ARBA00023040"/>
    </source>
</evidence>
<keyword evidence="5 9" id="KW-0297">G-protein coupled receptor</keyword>
<evidence type="ECO:0000256" key="3">
    <source>
        <dbReference type="ARBA" id="ARBA00022692"/>
    </source>
</evidence>
<dbReference type="EMBL" id="AAGW02037175">
    <property type="status" value="NOT_ANNOTATED_CDS"/>
    <property type="molecule type" value="Genomic_DNA"/>
</dbReference>
<feature type="transmembrane region" description="Helical" evidence="10">
    <location>
        <begin position="95"/>
        <end position="118"/>
    </location>
</feature>
<accession>G1TJ97</accession>
<feature type="transmembrane region" description="Helical" evidence="10">
    <location>
        <begin position="320"/>
        <end position="339"/>
    </location>
</feature>
<dbReference type="Pfam" id="PF00001">
    <property type="entry name" value="7tm_1"/>
    <property type="match status" value="1"/>
</dbReference>
<dbReference type="PRINTS" id="PR02108">
    <property type="entry name" value="MRGPCRFAMILY"/>
</dbReference>
<feature type="transmembrane region" description="Helical" evidence="10">
    <location>
        <begin position="244"/>
        <end position="268"/>
    </location>
</feature>
<dbReference type="PANTHER" id="PTHR11334">
    <property type="entry name" value="MAS-RELATED G-PROTEIN COUPLED RECEPTOR"/>
    <property type="match status" value="1"/>
</dbReference>
<keyword evidence="8 9" id="KW-0807">Transducer</keyword>
<feature type="transmembrane region" description="Helical" evidence="10">
    <location>
        <begin position="171"/>
        <end position="192"/>
    </location>
</feature>
<evidence type="ECO:0000256" key="8">
    <source>
        <dbReference type="ARBA" id="ARBA00023224"/>
    </source>
</evidence>
<dbReference type="PANTHER" id="PTHR11334:SF29">
    <property type="entry name" value="MAS-RELATED G-PROTEIN COUPLED RECEPTOR MEMBER X2"/>
    <property type="match status" value="1"/>
</dbReference>
<sequence length="379" mass="42778">MAVQHLDKSHSLTRVPSSSCRHVPIQRVEEHPLLFANPRRALLHSIPPAGRMVLRDSTDWFLSTNSSVPTWETEMTTLNGSNETTAPTPDKQLPILRGLTFVIALLGLAGNAAVLWLLGFRIRKNAFSIYILNVAGADFLFLCCRVVVCLFDHFNLFNTSVSGFFPVWNFFYLVGLSILSAISTDRCLSVLWPVWYRCRRPRHLSSVLCALLWALSLVLSVLEGKHCGFLFGYWEKARCRNSDFFTAAWLVFLFLILSGSSLALLLRILCSSRKLPLTRLYVTVLLTVLIFLLCGLPYGIKWYLLFWIDSFNLPAHFHPVMVLLSCVNSSANPIIYFFVGSCRRWRQGQTLKQVLQRALQDTPGAGESRGSLSQGTLEM</sequence>
<dbReference type="eggNOG" id="ENOG502RTWA">
    <property type="taxonomic scope" value="Eukaryota"/>
</dbReference>
<reference evidence="12 13" key="1">
    <citation type="journal article" date="2011" name="Nature">
        <title>A high-resolution map of human evolutionary constraint using 29 mammals.</title>
        <authorList>
            <person name="Lindblad-Toh K."/>
            <person name="Garber M."/>
            <person name="Zuk O."/>
            <person name="Lin M.F."/>
            <person name="Parker B.J."/>
            <person name="Washietl S."/>
            <person name="Kheradpour P."/>
            <person name="Ernst J."/>
            <person name="Jordan G."/>
            <person name="Mauceli E."/>
            <person name="Ward L.D."/>
            <person name="Lowe C.B."/>
            <person name="Holloway A.K."/>
            <person name="Clamp M."/>
            <person name="Gnerre S."/>
            <person name="Alfoldi J."/>
            <person name="Beal K."/>
            <person name="Chang J."/>
            <person name="Clawson H."/>
            <person name="Cuff J."/>
            <person name="Di Palma F."/>
            <person name="Fitzgerald S."/>
            <person name="Flicek P."/>
            <person name="Guttman M."/>
            <person name="Hubisz M.J."/>
            <person name="Jaffe D.B."/>
            <person name="Jungreis I."/>
            <person name="Kent W.J."/>
            <person name="Kostka D."/>
            <person name="Lara M."/>
            <person name="Martins A.L."/>
            <person name="Massingham T."/>
            <person name="Moltke I."/>
            <person name="Raney B.J."/>
            <person name="Rasmussen M.D."/>
            <person name="Robinson J."/>
            <person name="Stark A."/>
            <person name="Vilella A.J."/>
            <person name="Wen J."/>
            <person name="Xie X."/>
            <person name="Zody M.C."/>
            <person name="Baldwin J."/>
            <person name="Bloom T."/>
            <person name="Chin C.W."/>
            <person name="Heiman D."/>
            <person name="Nicol R."/>
            <person name="Nusbaum C."/>
            <person name="Young S."/>
            <person name="Wilkinson J."/>
            <person name="Worley K.C."/>
            <person name="Kovar C.L."/>
            <person name="Muzny D.M."/>
            <person name="Gibbs R.A."/>
            <person name="Cree A."/>
            <person name="Dihn H.H."/>
            <person name="Fowler G."/>
            <person name="Jhangiani S."/>
            <person name="Joshi V."/>
            <person name="Lee S."/>
            <person name="Lewis L.R."/>
            <person name="Nazareth L.V."/>
            <person name="Okwuonu G."/>
            <person name="Santibanez J."/>
            <person name="Warren W.C."/>
            <person name="Mardis E.R."/>
            <person name="Weinstock G.M."/>
            <person name="Wilson R.K."/>
            <person name="Delehaunty K."/>
            <person name="Dooling D."/>
            <person name="Fronik C."/>
            <person name="Fulton L."/>
            <person name="Fulton B."/>
            <person name="Graves T."/>
            <person name="Minx P."/>
            <person name="Sodergren E."/>
            <person name="Birney E."/>
            <person name="Margulies E.H."/>
            <person name="Herrero J."/>
            <person name="Green E.D."/>
            <person name="Haussler D."/>
            <person name="Siepel A."/>
            <person name="Goldman N."/>
            <person name="Pollard K.S."/>
            <person name="Pedersen J.S."/>
            <person name="Lander E.S."/>
            <person name="Kellis M."/>
        </authorList>
    </citation>
    <scope>NUCLEOTIDE SEQUENCE [LARGE SCALE GENOMIC DNA]</scope>
    <source>
        <strain evidence="12 13">Thorbecke inbred</strain>
    </source>
</reference>
<evidence type="ECO:0000313" key="12">
    <source>
        <dbReference type="Ensembl" id="ENSOCUP00000017023.2"/>
    </source>
</evidence>
<keyword evidence="3 9" id="KW-0812">Transmembrane</keyword>
<feature type="transmembrane region" description="Helical" evidence="10">
    <location>
        <begin position="204"/>
        <end position="224"/>
    </location>
</feature>
<evidence type="ECO:0000313" key="13">
    <source>
        <dbReference type="Proteomes" id="UP000001811"/>
    </source>
</evidence>
<name>G1TJ97_RABIT</name>
<keyword evidence="13" id="KW-1185">Reference proteome</keyword>
<dbReference type="InterPro" id="IPR017452">
    <property type="entry name" value="GPCR_Rhodpsn_7TM"/>
</dbReference>